<evidence type="ECO:0000313" key="1">
    <source>
        <dbReference type="EMBL" id="KAG5169702.1"/>
    </source>
</evidence>
<dbReference type="OrthoDB" id="2745898at2759"/>
<organism evidence="1">
    <name type="scientific">Psilocybe cubensis</name>
    <name type="common">Psychedelic mushroom</name>
    <name type="synonym">Stropharia cubensis</name>
    <dbReference type="NCBI Taxonomy" id="181762"/>
    <lineage>
        <taxon>Eukaryota</taxon>
        <taxon>Fungi</taxon>
        <taxon>Dikarya</taxon>
        <taxon>Basidiomycota</taxon>
        <taxon>Agaricomycotina</taxon>
        <taxon>Agaricomycetes</taxon>
        <taxon>Agaricomycetidae</taxon>
        <taxon>Agaricales</taxon>
        <taxon>Agaricineae</taxon>
        <taxon>Strophariaceae</taxon>
        <taxon>Psilocybe</taxon>
    </lineage>
</organism>
<proteinExistence type="predicted"/>
<evidence type="ECO:0008006" key="2">
    <source>
        <dbReference type="Google" id="ProtNLM"/>
    </source>
</evidence>
<comment type="caution">
    <text evidence="1">The sequence shown here is derived from an EMBL/GenBank/DDBJ whole genome shotgun (WGS) entry which is preliminary data.</text>
</comment>
<reference evidence="1" key="1">
    <citation type="submission" date="2021-02" db="EMBL/GenBank/DDBJ databases">
        <title>Psilocybe cubensis genome.</title>
        <authorList>
            <person name="Mckernan K.J."/>
            <person name="Crawford S."/>
            <person name="Trippe A."/>
            <person name="Kane L.T."/>
            <person name="Mclaughlin S."/>
        </authorList>
    </citation>
    <scope>NUCLEOTIDE SEQUENCE [LARGE SCALE GENOMIC DNA]</scope>
    <source>
        <strain evidence="1">MGC-MH-2018</strain>
    </source>
</reference>
<accession>A0A8H7XYZ3</accession>
<gene>
    <name evidence="1" type="ORF">JR316_006259</name>
</gene>
<name>A0A8H7XYZ3_PSICU</name>
<dbReference type="EMBL" id="JAFIQS010000005">
    <property type="protein sequence ID" value="KAG5169702.1"/>
    <property type="molecule type" value="Genomic_DNA"/>
</dbReference>
<protein>
    <recommendedName>
        <fullName evidence="2">F-box domain-containing protein</fullName>
    </recommendedName>
</protein>
<dbReference type="AlphaFoldDB" id="A0A8H7XYZ3"/>
<sequence length="358" mass="40083">MTSEAKTQATISSLPQELIDLIVDRLADLPHNQTTYHDPLQLQDIIACSLVSKAFRSRAKAHLLLRLHIRANEGFKMQAESLVSRIKNTSSEYCADLIRSFCCAIINSNPAQSSGMMLSMDSQGHHKYLPRPTPLDRIYTHLGRHFTEILRGISDPAHKLRHFSLVSLSELNHVDHGAGEPNSLAFQLAFVSACTTVNLHTLHLANIADIPPSLLIEVFCLPFLEELTLNNLGFSEETEASLMTSDVTIRQSGNSITRTLAPKLRRLEIRNICYLGLFNLLQLNSESNPPSSSSFALLKTLIISVPFDEQKIPIYGSLREIMDFMSWMPSNLVNLEIESYAYPTGNQLSLPYSSYTQR</sequence>